<dbReference type="SUPFAM" id="SSF51735">
    <property type="entry name" value="NAD(P)-binding Rossmann-fold domains"/>
    <property type="match status" value="1"/>
</dbReference>
<feature type="active site" description="Proton donor/acceptor" evidence="6">
    <location>
        <position position="273"/>
    </location>
</feature>
<sequence length="373" mass="40190">MLIGVPKEIKEEEYRVGLTPNGAKALIAAGHKVFVESEAGEGSGFPDEEYKSAGAEVLSSAKEVWQKAEMIIKVKEPQQSEFNFLKPNLILFTYLHLAAFPELTKILQDKNVTSIDYATVELEDESLPLLKPMSEVAGKLAVQVGAHFLEKKHGGRGILLGGTEKTSPANVVIVGAGTVGSNAAEVALGMGAHVVLVDKNASKLEFLKGKFGHCGGRLSTLLPSDINFERAIIEAHLLIGAVLVAGDRAPKVVSEEQVKKMKKGSVIVDVAIDQGGCIETSKVTSHKNPVFVLHDVIHYCVPNMPGTVPRTSTLALTQETLPYALEIADKGFVAAVKENQALYKGVNVYKGKIVYQKLAEVFKEEFVALESLF</sequence>
<evidence type="ECO:0000256" key="6">
    <source>
        <dbReference type="PIRSR" id="PIRSR000183-1"/>
    </source>
</evidence>
<dbReference type="PANTHER" id="PTHR42795">
    <property type="entry name" value="ALANINE DEHYDROGENASE"/>
    <property type="match status" value="1"/>
</dbReference>
<reference evidence="12 13" key="1">
    <citation type="submission" date="2017-09" db="EMBL/GenBank/DDBJ databases">
        <title>Depth-based differentiation of microbial function through sediment-hosted aquifers and enrichment of novel symbionts in the deep terrestrial subsurface.</title>
        <authorList>
            <person name="Probst A.J."/>
            <person name="Ladd B."/>
            <person name="Jarett J.K."/>
            <person name="Geller-Mcgrath D.E."/>
            <person name="Sieber C.M."/>
            <person name="Emerson J.B."/>
            <person name="Anantharaman K."/>
            <person name="Thomas B.C."/>
            <person name="Malmstrom R."/>
            <person name="Stieglmeier M."/>
            <person name="Klingl A."/>
            <person name="Woyke T."/>
            <person name="Ryan C.M."/>
            <person name="Banfield J.F."/>
        </authorList>
    </citation>
    <scope>NUCLEOTIDE SEQUENCE [LARGE SCALE GENOMIC DNA]</scope>
    <source>
        <strain evidence="12">CG23_combo_of_CG06-09_8_20_14_all_38_19</strain>
    </source>
</reference>
<organism evidence="12 13">
    <name type="scientific">Candidatus Nealsonbacteria bacterium CG23_combo_of_CG06-09_8_20_14_all_38_19</name>
    <dbReference type="NCBI Taxonomy" id="1974721"/>
    <lineage>
        <taxon>Bacteria</taxon>
        <taxon>Candidatus Nealsoniibacteriota</taxon>
    </lineage>
</organism>
<evidence type="ECO:0000256" key="3">
    <source>
        <dbReference type="ARBA" id="ARBA00023002"/>
    </source>
</evidence>
<dbReference type="AlphaFoldDB" id="A0A2G9YX66"/>
<dbReference type="CDD" id="cd05305">
    <property type="entry name" value="L-AlaDH"/>
    <property type="match status" value="1"/>
</dbReference>
<dbReference type="InterPro" id="IPR008141">
    <property type="entry name" value="Ala_DH"/>
</dbReference>
<gene>
    <name evidence="12" type="primary">ald</name>
    <name evidence="12" type="ORF">COX36_01065</name>
</gene>
<dbReference type="InterPro" id="IPR008143">
    <property type="entry name" value="Ala_DH/PNT_CS2"/>
</dbReference>
<feature type="binding site" evidence="8">
    <location>
        <position position="134"/>
    </location>
    <ligand>
        <name>NAD(+)</name>
        <dbReference type="ChEBI" id="CHEBI:57540"/>
    </ligand>
</feature>
<feature type="binding site" evidence="7">
    <location>
        <position position="75"/>
    </location>
    <ligand>
        <name>substrate</name>
    </ligand>
</feature>
<feature type="binding site" evidence="8">
    <location>
        <position position="203"/>
    </location>
    <ligand>
        <name>NAD(+)</name>
        <dbReference type="ChEBI" id="CHEBI:57540"/>
    </ligand>
</feature>
<evidence type="ECO:0000256" key="2">
    <source>
        <dbReference type="ARBA" id="ARBA00012897"/>
    </source>
</evidence>
<dbReference type="GO" id="GO:0000286">
    <property type="term" value="F:alanine dehydrogenase activity"/>
    <property type="evidence" value="ECO:0007669"/>
    <property type="project" value="UniProtKB-UniRule"/>
</dbReference>
<comment type="catalytic activity">
    <reaction evidence="5">
        <text>L-alanine + NAD(+) + H2O = pyruvate + NH4(+) + NADH + H(+)</text>
        <dbReference type="Rhea" id="RHEA:18405"/>
        <dbReference type="ChEBI" id="CHEBI:15361"/>
        <dbReference type="ChEBI" id="CHEBI:15377"/>
        <dbReference type="ChEBI" id="CHEBI:15378"/>
        <dbReference type="ChEBI" id="CHEBI:28938"/>
        <dbReference type="ChEBI" id="CHEBI:57540"/>
        <dbReference type="ChEBI" id="CHEBI:57945"/>
        <dbReference type="ChEBI" id="CHEBI:57972"/>
        <dbReference type="EC" id="1.4.1.1"/>
    </reaction>
</comment>
<dbReference type="NCBIfam" id="TIGR00518">
    <property type="entry name" value="alaDH"/>
    <property type="match status" value="1"/>
</dbReference>
<dbReference type="GO" id="GO:0000166">
    <property type="term" value="F:nucleotide binding"/>
    <property type="evidence" value="ECO:0007669"/>
    <property type="project" value="UniProtKB-KW"/>
</dbReference>
<evidence type="ECO:0000256" key="4">
    <source>
        <dbReference type="ARBA" id="ARBA00023027"/>
    </source>
</evidence>
<dbReference type="PROSITE" id="PS00837">
    <property type="entry name" value="ALADH_PNT_2"/>
    <property type="match status" value="1"/>
</dbReference>
<keyword evidence="9" id="KW-0460">Magnesium</keyword>
<evidence type="ECO:0000256" key="8">
    <source>
        <dbReference type="PIRSR" id="PIRSR000183-3"/>
    </source>
</evidence>
<dbReference type="SMART" id="SM01002">
    <property type="entry name" value="AlaDh_PNT_C"/>
    <property type="match status" value="1"/>
</dbReference>
<proteinExistence type="inferred from homology"/>
<protein>
    <recommendedName>
        <fullName evidence="2 5">Alanine dehydrogenase</fullName>
        <ecNumber evidence="2 5">1.4.1.1</ecNumber>
    </recommendedName>
</protein>
<evidence type="ECO:0000256" key="5">
    <source>
        <dbReference type="PIRNR" id="PIRNR000183"/>
    </source>
</evidence>
<feature type="active site" description="Proton donor/acceptor" evidence="6">
    <location>
        <position position="96"/>
    </location>
</feature>
<dbReference type="PIRSF" id="PIRSF000183">
    <property type="entry name" value="Alanine_dh"/>
    <property type="match status" value="1"/>
</dbReference>
<feature type="binding site" evidence="8">
    <location>
        <begin position="242"/>
        <end position="243"/>
    </location>
    <ligand>
        <name>NAD(+)</name>
        <dbReference type="ChEBI" id="CHEBI:57540"/>
    </ligand>
</feature>
<keyword evidence="9" id="KW-0479">Metal-binding</keyword>
<dbReference type="GO" id="GO:0005886">
    <property type="term" value="C:plasma membrane"/>
    <property type="evidence" value="ECO:0007669"/>
    <property type="project" value="TreeGrafter"/>
</dbReference>
<feature type="binding site" evidence="8">
    <location>
        <begin position="301"/>
        <end position="304"/>
    </location>
    <ligand>
        <name>NAD(+)</name>
        <dbReference type="ChEBI" id="CHEBI:57540"/>
    </ligand>
</feature>
<evidence type="ECO:0000256" key="1">
    <source>
        <dbReference type="ARBA" id="ARBA00005689"/>
    </source>
</evidence>
<comment type="cofactor">
    <cofactor evidence="9">
        <name>Mg(2+)</name>
        <dbReference type="ChEBI" id="CHEBI:18420"/>
    </cofactor>
    <text evidence="9">Binds 1 Mg(2+) ion per subunit.</text>
</comment>
<dbReference type="InterPro" id="IPR036291">
    <property type="entry name" value="NAD(P)-bd_dom_sf"/>
</dbReference>
<feature type="binding site" evidence="7">
    <location>
        <position position="15"/>
    </location>
    <ligand>
        <name>substrate</name>
    </ligand>
</feature>
<feature type="domain" description="Alanine dehydrogenase/pyridine nucleotide transhydrogenase NAD(H)-binding" evidence="10">
    <location>
        <begin position="149"/>
        <end position="300"/>
    </location>
</feature>
<evidence type="ECO:0000259" key="10">
    <source>
        <dbReference type="SMART" id="SM01002"/>
    </source>
</evidence>
<evidence type="ECO:0000313" key="13">
    <source>
        <dbReference type="Proteomes" id="UP000230273"/>
    </source>
</evidence>
<feature type="binding site" evidence="9">
    <location>
        <position position="326"/>
    </location>
    <ligand>
        <name>Mg(2+)</name>
        <dbReference type="ChEBI" id="CHEBI:18420"/>
    </ligand>
</feature>
<keyword evidence="3 5" id="KW-0560">Oxidoreductase</keyword>
<evidence type="ECO:0000256" key="9">
    <source>
        <dbReference type="PIRSR" id="PIRSR000183-4"/>
    </source>
</evidence>
<dbReference type="InterPro" id="IPR007886">
    <property type="entry name" value="AlaDH/PNT_N"/>
</dbReference>
<dbReference type="PANTHER" id="PTHR42795:SF1">
    <property type="entry name" value="ALANINE DEHYDROGENASE"/>
    <property type="match status" value="1"/>
</dbReference>
<dbReference type="Pfam" id="PF01262">
    <property type="entry name" value="AlaDh_PNT_C"/>
    <property type="match status" value="1"/>
</dbReference>
<dbReference type="EMBL" id="PCRP01000016">
    <property type="protein sequence ID" value="PIP23844.1"/>
    <property type="molecule type" value="Genomic_DNA"/>
</dbReference>
<feature type="domain" description="Alanine dehydrogenase/pyridine nucleotide transhydrogenase N-terminal" evidence="11">
    <location>
        <begin position="4"/>
        <end position="137"/>
    </location>
</feature>
<feature type="binding site" evidence="8">
    <location>
        <begin position="270"/>
        <end position="273"/>
    </location>
    <ligand>
        <name>NAD(+)</name>
        <dbReference type="ChEBI" id="CHEBI:57540"/>
    </ligand>
</feature>
<dbReference type="Gene3D" id="3.40.50.720">
    <property type="entry name" value="NAD(P)-binding Rossmann-like Domain"/>
    <property type="match status" value="2"/>
</dbReference>
<dbReference type="GO" id="GO:0042853">
    <property type="term" value="P:L-alanine catabolic process"/>
    <property type="evidence" value="ECO:0007669"/>
    <property type="project" value="InterPro"/>
</dbReference>
<evidence type="ECO:0000259" key="11">
    <source>
        <dbReference type="SMART" id="SM01003"/>
    </source>
</evidence>
<keyword evidence="8" id="KW-0547">Nucleotide-binding</keyword>
<name>A0A2G9YX66_9BACT</name>
<dbReference type="EC" id="1.4.1.1" evidence="2 5"/>
<dbReference type="InterPro" id="IPR007698">
    <property type="entry name" value="AlaDH/PNT_NAD(H)-bd"/>
</dbReference>
<feature type="binding site" evidence="8">
    <location>
        <position position="198"/>
    </location>
    <ligand>
        <name>NAD(+)</name>
        <dbReference type="ChEBI" id="CHEBI:57540"/>
    </ligand>
</feature>
<dbReference type="Proteomes" id="UP000230273">
    <property type="component" value="Unassembled WGS sequence"/>
</dbReference>
<evidence type="ECO:0000313" key="12">
    <source>
        <dbReference type="EMBL" id="PIP23844.1"/>
    </source>
</evidence>
<dbReference type="SUPFAM" id="SSF52283">
    <property type="entry name" value="Formate/glycerate dehydrogenase catalytic domain-like"/>
    <property type="match status" value="1"/>
</dbReference>
<keyword evidence="4 5" id="KW-0520">NAD</keyword>
<comment type="caution">
    <text evidence="12">The sequence shown here is derived from an EMBL/GenBank/DDBJ whole genome shotgun (WGS) entry which is preliminary data.</text>
</comment>
<accession>A0A2G9YX66</accession>
<dbReference type="Pfam" id="PF05222">
    <property type="entry name" value="AlaDh_PNT_N"/>
    <property type="match status" value="1"/>
</dbReference>
<comment type="similarity">
    <text evidence="1 5">Belongs to the AlaDH/PNT family.</text>
</comment>
<evidence type="ECO:0000256" key="7">
    <source>
        <dbReference type="PIRSR" id="PIRSR000183-2"/>
    </source>
</evidence>
<dbReference type="GO" id="GO:0046872">
    <property type="term" value="F:metal ion binding"/>
    <property type="evidence" value="ECO:0007669"/>
    <property type="project" value="UniProtKB-KW"/>
</dbReference>
<dbReference type="SMART" id="SM01003">
    <property type="entry name" value="AlaDh_PNT_N"/>
    <property type="match status" value="1"/>
</dbReference>